<evidence type="ECO:0000313" key="17">
    <source>
        <dbReference type="Proteomes" id="UP001153636"/>
    </source>
</evidence>
<keyword evidence="5 13" id="KW-0349">Heme</keyword>
<evidence type="ECO:0000256" key="15">
    <source>
        <dbReference type="SAM" id="Phobius"/>
    </source>
</evidence>
<evidence type="ECO:0000313" key="16">
    <source>
        <dbReference type="EMBL" id="CAH1111514.1"/>
    </source>
</evidence>
<dbReference type="PROSITE" id="PS00086">
    <property type="entry name" value="CYTOCHROME_P450"/>
    <property type="match status" value="1"/>
</dbReference>
<feature type="binding site" description="axial binding residue" evidence="13">
    <location>
        <position position="442"/>
    </location>
    <ligand>
        <name>heme</name>
        <dbReference type="ChEBI" id="CHEBI:30413"/>
    </ligand>
    <ligandPart>
        <name>Fe</name>
        <dbReference type="ChEBI" id="CHEBI:18248"/>
    </ligandPart>
</feature>
<keyword evidence="12 15" id="KW-0472">Membrane</keyword>
<evidence type="ECO:0000256" key="4">
    <source>
        <dbReference type="ARBA" id="ARBA00010617"/>
    </source>
</evidence>
<keyword evidence="6 13" id="KW-0479">Metal-binding</keyword>
<dbReference type="Gene3D" id="1.10.630.10">
    <property type="entry name" value="Cytochrome P450"/>
    <property type="match status" value="1"/>
</dbReference>
<protein>
    <recommendedName>
        <fullName evidence="18">Cytochrome P450</fullName>
    </recommendedName>
</protein>
<accession>A0A9P0GDA7</accession>
<dbReference type="AlphaFoldDB" id="A0A9P0GDA7"/>
<dbReference type="InterPro" id="IPR002401">
    <property type="entry name" value="Cyt_P450_E_grp-I"/>
</dbReference>
<dbReference type="SUPFAM" id="SSF48264">
    <property type="entry name" value="Cytochrome P450"/>
    <property type="match status" value="1"/>
</dbReference>
<keyword evidence="15" id="KW-1133">Transmembrane helix</keyword>
<keyword evidence="8" id="KW-0492">Microsome</keyword>
<feature type="transmembrane region" description="Helical" evidence="15">
    <location>
        <begin position="6"/>
        <end position="26"/>
    </location>
</feature>
<dbReference type="GO" id="GO:0005506">
    <property type="term" value="F:iron ion binding"/>
    <property type="evidence" value="ECO:0007669"/>
    <property type="project" value="InterPro"/>
</dbReference>
<keyword evidence="7" id="KW-0256">Endoplasmic reticulum</keyword>
<dbReference type="GO" id="GO:0016705">
    <property type="term" value="F:oxidoreductase activity, acting on paired donors, with incorporation or reduction of molecular oxygen"/>
    <property type="evidence" value="ECO:0007669"/>
    <property type="project" value="InterPro"/>
</dbReference>
<dbReference type="CDD" id="cd11056">
    <property type="entry name" value="CYP6-like"/>
    <property type="match status" value="1"/>
</dbReference>
<comment type="subcellular location">
    <subcellularLocation>
        <location evidence="3">Endoplasmic reticulum membrane</location>
        <topology evidence="3">Peripheral membrane protein</topology>
    </subcellularLocation>
    <subcellularLocation>
        <location evidence="2">Microsome membrane</location>
        <topology evidence="2">Peripheral membrane protein</topology>
    </subcellularLocation>
</comment>
<dbReference type="GO" id="GO:0020037">
    <property type="term" value="F:heme binding"/>
    <property type="evidence" value="ECO:0007669"/>
    <property type="project" value="InterPro"/>
</dbReference>
<dbReference type="GO" id="GO:0005789">
    <property type="term" value="C:endoplasmic reticulum membrane"/>
    <property type="evidence" value="ECO:0007669"/>
    <property type="project" value="UniProtKB-SubCell"/>
</dbReference>
<evidence type="ECO:0000256" key="6">
    <source>
        <dbReference type="ARBA" id="ARBA00022723"/>
    </source>
</evidence>
<dbReference type="FunFam" id="1.10.630.10:FF:000042">
    <property type="entry name" value="Cytochrome P450"/>
    <property type="match status" value="1"/>
</dbReference>
<evidence type="ECO:0000256" key="1">
    <source>
        <dbReference type="ARBA" id="ARBA00001971"/>
    </source>
</evidence>
<evidence type="ECO:0000256" key="2">
    <source>
        <dbReference type="ARBA" id="ARBA00004174"/>
    </source>
</evidence>
<keyword evidence="9 14" id="KW-0560">Oxidoreductase</keyword>
<dbReference type="PRINTS" id="PR00385">
    <property type="entry name" value="P450"/>
</dbReference>
<evidence type="ECO:0000256" key="14">
    <source>
        <dbReference type="RuleBase" id="RU000461"/>
    </source>
</evidence>
<keyword evidence="10 13" id="KW-0408">Iron</keyword>
<organism evidence="16 17">
    <name type="scientific">Psylliodes chrysocephalus</name>
    <dbReference type="NCBI Taxonomy" id="3402493"/>
    <lineage>
        <taxon>Eukaryota</taxon>
        <taxon>Metazoa</taxon>
        <taxon>Ecdysozoa</taxon>
        <taxon>Arthropoda</taxon>
        <taxon>Hexapoda</taxon>
        <taxon>Insecta</taxon>
        <taxon>Pterygota</taxon>
        <taxon>Neoptera</taxon>
        <taxon>Endopterygota</taxon>
        <taxon>Coleoptera</taxon>
        <taxon>Polyphaga</taxon>
        <taxon>Cucujiformia</taxon>
        <taxon>Chrysomeloidea</taxon>
        <taxon>Chrysomelidae</taxon>
        <taxon>Galerucinae</taxon>
        <taxon>Alticini</taxon>
        <taxon>Psylliodes</taxon>
    </lineage>
</organism>
<proteinExistence type="inferred from homology"/>
<evidence type="ECO:0000256" key="5">
    <source>
        <dbReference type="ARBA" id="ARBA00022617"/>
    </source>
</evidence>
<dbReference type="InterPro" id="IPR017972">
    <property type="entry name" value="Cyt_P450_CS"/>
</dbReference>
<dbReference type="InterPro" id="IPR036396">
    <property type="entry name" value="Cyt_P450_sf"/>
</dbReference>
<evidence type="ECO:0000256" key="8">
    <source>
        <dbReference type="ARBA" id="ARBA00022848"/>
    </source>
</evidence>
<gene>
    <name evidence="16" type="ORF">PSYICH_LOCUS12285</name>
</gene>
<evidence type="ECO:0000256" key="9">
    <source>
        <dbReference type="ARBA" id="ARBA00023002"/>
    </source>
</evidence>
<evidence type="ECO:0000256" key="7">
    <source>
        <dbReference type="ARBA" id="ARBA00022824"/>
    </source>
</evidence>
<dbReference type="EMBL" id="OV651818">
    <property type="protein sequence ID" value="CAH1111514.1"/>
    <property type="molecule type" value="Genomic_DNA"/>
</dbReference>
<evidence type="ECO:0000256" key="11">
    <source>
        <dbReference type="ARBA" id="ARBA00023033"/>
    </source>
</evidence>
<dbReference type="PANTHER" id="PTHR24292:SF100">
    <property type="entry name" value="CYTOCHROME P450 6A16, ISOFORM B-RELATED"/>
    <property type="match status" value="1"/>
</dbReference>
<dbReference type="PRINTS" id="PR00463">
    <property type="entry name" value="EP450I"/>
</dbReference>
<comment type="similarity">
    <text evidence="4 14">Belongs to the cytochrome P450 family.</text>
</comment>
<evidence type="ECO:0008006" key="18">
    <source>
        <dbReference type="Google" id="ProtNLM"/>
    </source>
</evidence>
<dbReference type="PANTHER" id="PTHR24292">
    <property type="entry name" value="CYTOCHROME P450"/>
    <property type="match status" value="1"/>
</dbReference>
<dbReference type="InterPro" id="IPR050476">
    <property type="entry name" value="Insect_CytP450_Detox"/>
</dbReference>
<evidence type="ECO:0000256" key="3">
    <source>
        <dbReference type="ARBA" id="ARBA00004406"/>
    </source>
</evidence>
<keyword evidence="15" id="KW-0812">Transmembrane</keyword>
<comment type="cofactor">
    <cofactor evidence="1 13">
        <name>heme</name>
        <dbReference type="ChEBI" id="CHEBI:30413"/>
    </cofactor>
</comment>
<dbReference type="Pfam" id="PF00067">
    <property type="entry name" value="p450"/>
    <property type="match status" value="1"/>
</dbReference>
<dbReference type="Proteomes" id="UP001153636">
    <property type="component" value="Chromosome 6"/>
</dbReference>
<dbReference type="OrthoDB" id="6717142at2759"/>
<evidence type="ECO:0000256" key="10">
    <source>
        <dbReference type="ARBA" id="ARBA00023004"/>
    </source>
</evidence>
<evidence type="ECO:0000256" key="12">
    <source>
        <dbReference type="ARBA" id="ARBA00023136"/>
    </source>
</evidence>
<evidence type="ECO:0000256" key="13">
    <source>
        <dbReference type="PIRSR" id="PIRSR602401-1"/>
    </source>
</evidence>
<dbReference type="GO" id="GO:0004497">
    <property type="term" value="F:monooxygenase activity"/>
    <property type="evidence" value="ECO:0007669"/>
    <property type="project" value="UniProtKB-KW"/>
</dbReference>
<sequence>MSSTSSVTIGLITTLITLLVAAYFYIKHKYQYWKRLGIIQLSPTFPLGNFGHILPSRVIPWNIQYKIFDAFKKSANKIGGVYLGLDPYLVVVDPGYAKDMLTKDFQYFVDRGVYSNKKYPITVTIFTQRGEEWRNSRTKTTSIFTSAKMRFFFNTIKECSDELKANLETLEKDETDIDIYEIMGCYFTDIIGSLTFGIKANSFKDPNAIFRKLGRDLFGSFTKLFQIKLFLTICYPKLAKAFGVINIQPQIDKFFYHFVPEALENRIKNDIYRADFLQLLIELKNSGVDLTLEEMVAQSFNFYAAGFETSSSTAMFLLYELGLHKNIQEKARVEILNVLKKHDGDLTYESLQEMTYLSQIISETIRKYPLVPTFIRMCVKDYTFPNGDLVIKKGTGIIIPVLSYHREPSTFPEPMKFDPDRFEDKNIKYAGYLPFGDGPRNCIGERLGLMQVKLGVVEVIRNYEIAVSPKTTDPIEFDDSTMLTKPSKTIFLKLKKI</sequence>
<reference evidence="16" key="1">
    <citation type="submission" date="2022-01" db="EMBL/GenBank/DDBJ databases">
        <authorList>
            <person name="King R."/>
        </authorList>
    </citation>
    <scope>NUCLEOTIDE SEQUENCE</scope>
</reference>
<dbReference type="InterPro" id="IPR001128">
    <property type="entry name" value="Cyt_P450"/>
</dbReference>
<keyword evidence="17" id="KW-1185">Reference proteome</keyword>
<name>A0A9P0GDA7_9CUCU</name>
<keyword evidence="11 14" id="KW-0503">Monooxygenase</keyword>